<dbReference type="EMBL" id="CP092870">
    <property type="protein sequence ID" value="UYV71231.1"/>
    <property type="molecule type" value="Genomic_DNA"/>
</dbReference>
<dbReference type="Gene3D" id="3.30.420.10">
    <property type="entry name" value="Ribonuclease H-like superfamily/Ribonuclease H"/>
    <property type="match status" value="1"/>
</dbReference>
<keyword evidence="2" id="KW-1185">Reference proteome</keyword>
<proteinExistence type="predicted"/>
<organism evidence="1 2">
    <name type="scientific">Cordylochernes scorpioides</name>
    <dbReference type="NCBI Taxonomy" id="51811"/>
    <lineage>
        <taxon>Eukaryota</taxon>
        <taxon>Metazoa</taxon>
        <taxon>Ecdysozoa</taxon>
        <taxon>Arthropoda</taxon>
        <taxon>Chelicerata</taxon>
        <taxon>Arachnida</taxon>
        <taxon>Pseudoscorpiones</taxon>
        <taxon>Cheliferoidea</taxon>
        <taxon>Chernetidae</taxon>
        <taxon>Cordylochernes</taxon>
    </lineage>
</organism>
<evidence type="ECO:0000313" key="1">
    <source>
        <dbReference type="EMBL" id="UYV71231.1"/>
    </source>
</evidence>
<sequence>MPALRGVQSRSSMRFRLVCKVGGYHCSVNQLHFRVPCSRLPRGSGHYLYFTLQSSPLLVLLLPNVEKDFLAGFELFVVSDFWAGSDRKMVVSCPMLLHGKGGAIAPLVSHISEFPVHGYLGAHDTIYTSSYRAVRYLCCFAPPSRKVFEICSKNSVRCVCAQKEERVNICEVWLLNIHEDPNFLTKVITGDETWVYGYDPETKRQSSQ</sequence>
<evidence type="ECO:0000313" key="2">
    <source>
        <dbReference type="Proteomes" id="UP001235939"/>
    </source>
</evidence>
<dbReference type="Proteomes" id="UP001235939">
    <property type="component" value="Chromosome 08"/>
</dbReference>
<accession>A0ABY6KQU6</accession>
<name>A0ABY6KQU6_9ARAC</name>
<protein>
    <submittedName>
        <fullName evidence="1">Uncharacterized protein</fullName>
    </submittedName>
</protein>
<reference evidence="1 2" key="1">
    <citation type="submission" date="2022-01" db="EMBL/GenBank/DDBJ databases">
        <title>A chromosomal length assembly of Cordylochernes scorpioides.</title>
        <authorList>
            <person name="Zeh D."/>
            <person name="Zeh J."/>
        </authorList>
    </citation>
    <scope>NUCLEOTIDE SEQUENCE [LARGE SCALE GENOMIC DNA]</scope>
    <source>
        <strain evidence="1">IN4F17</strain>
        <tissue evidence="1">Whole Body</tissue>
    </source>
</reference>
<dbReference type="InterPro" id="IPR036397">
    <property type="entry name" value="RNaseH_sf"/>
</dbReference>
<gene>
    <name evidence="1" type="ORF">LAZ67_8002306</name>
</gene>